<organism evidence="1 2">
    <name type="scientific">Trachymyrmex cornetzi</name>
    <dbReference type="NCBI Taxonomy" id="471704"/>
    <lineage>
        <taxon>Eukaryota</taxon>
        <taxon>Metazoa</taxon>
        <taxon>Ecdysozoa</taxon>
        <taxon>Arthropoda</taxon>
        <taxon>Hexapoda</taxon>
        <taxon>Insecta</taxon>
        <taxon>Pterygota</taxon>
        <taxon>Neoptera</taxon>
        <taxon>Endopterygota</taxon>
        <taxon>Hymenoptera</taxon>
        <taxon>Apocrita</taxon>
        <taxon>Aculeata</taxon>
        <taxon>Formicoidea</taxon>
        <taxon>Formicidae</taxon>
        <taxon>Myrmicinae</taxon>
        <taxon>Trachymyrmex</taxon>
    </lineage>
</organism>
<gene>
    <name evidence="1" type="ORF">ALC57_09530</name>
</gene>
<protein>
    <submittedName>
        <fullName evidence="1">Uncharacterized protein</fullName>
    </submittedName>
</protein>
<sequence length="182" mass="19954">MYNVERHDGRIDITPVATQVRNLPEDSGTDEYAAGRSSLVDDVGVSPGRSVIRRGPGARRRCGSHHNSRLRPLSRGLAESWSCCSDVVVARSPVVTGGERREDVEEVESWRRAAAFSHFQSVSVFKLNNTQPALRKSLKPRSSESTPESADRSTTLVIVYKYGLADSPEILNGLSNSCKISI</sequence>
<evidence type="ECO:0000313" key="1">
    <source>
        <dbReference type="EMBL" id="KYN18185.1"/>
    </source>
</evidence>
<dbReference type="Proteomes" id="UP000078492">
    <property type="component" value="Unassembled WGS sequence"/>
</dbReference>
<name>A0A195DZ68_9HYME</name>
<evidence type="ECO:0000313" key="2">
    <source>
        <dbReference type="Proteomes" id="UP000078492"/>
    </source>
</evidence>
<reference evidence="1 2" key="1">
    <citation type="submission" date="2015-09" db="EMBL/GenBank/DDBJ databases">
        <title>Trachymyrmex cornetzi WGS genome.</title>
        <authorList>
            <person name="Nygaard S."/>
            <person name="Hu H."/>
            <person name="Boomsma J."/>
            <person name="Zhang G."/>
        </authorList>
    </citation>
    <scope>NUCLEOTIDE SEQUENCE [LARGE SCALE GENOMIC DNA]</scope>
    <source>
        <strain evidence="1">Tcor2-1</strain>
        <tissue evidence="1">Whole body</tissue>
    </source>
</reference>
<accession>A0A195DZ68</accession>
<proteinExistence type="predicted"/>
<dbReference type="EMBL" id="KQ980031">
    <property type="protein sequence ID" value="KYN18185.1"/>
    <property type="molecule type" value="Genomic_DNA"/>
</dbReference>
<dbReference type="AlphaFoldDB" id="A0A195DZ68"/>
<keyword evidence="2" id="KW-1185">Reference proteome</keyword>